<dbReference type="Proteomes" id="UP000000238">
    <property type="component" value="Chromosome"/>
</dbReference>
<dbReference type="Pfam" id="PF07690">
    <property type="entry name" value="MFS_1"/>
    <property type="match status" value="2"/>
</dbReference>
<dbReference type="KEGG" id="hch:HCH_06569"/>
<feature type="transmembrane region" description="Helical" evidence="6">
    <location>
        <begin position="147"/>
        <end position="165"/>
    </location>
</feature>
<evidence type="ECO:0000256" key="4">
    <source>
        <dbReference type="ARBA" id="ARBA00022989"/>
    </source>
</evidence>
<gene>
    <name evidence="8" type="ordered locus">HCH_06569</name>
</gene>
<comment type="subcellular location">
    <subcellularLocation>
        <location evidence="1">Endomembrane system</location>
        <topology evidence="1">Multi-pass membrane protein</topology>
    </subcellularLocation>
</comment>
<dbReference type="RefSeq" id="WP_011400259.1">
    <property type="nucleotide sequence ID" value="NC_007645.1"/>
</dbReference>
<evidence type="ECO:0000256" key="2">
    <source>
        <dbReference type="ARBA" id="ARBA00022448"/>
    </source>
</evidence>
<feature type="transmembrane region" description="Helical" evidence="6">
    <location>
        <begin position="171"/>
        <end position="190"/>
    </location>
</feature>
<dbReference type="PANTHER" id="PTHR23501">
    <property type="entry name" value="MAJOR FACILITATOR SUPERFAMILY"/>
    <property type="match status" value="1"/>
</dbReference>
<feature type="transmembrane region" description="Helical" evidence="6">
    <location>
        <begin position="211"/>
        <end position="231"/>
    </location>
</feature>
<sequence length="401" mass="41881">MTTPTATTPAMNGRSLFLLLASTMTVMAGATLAPALPGMEAAFAQEENAEFWVKMILSAPGLLIACCAPMVGWLLDHWKKKQVLILALCLYGVSGVSGYFLHDSLIAILLGRIALGVAVAGVMVACTTLAGDYFAGPNLARYMGLQAAFGGFGGVLFLGMAGLLADIDWTAPFLIYLFAFIVLPGAMVFLDEPERKQHSAGDLGGAAPAPPGGPLALCYILAAFEVLALYMAPLHYPFYVAQFGVTDGSEIGFAIAGMLLLTATVSMYYRKFGSLFPFPVLHGAGWLLIAIGWGLLGFAPSYGVALAGMAVAGVGFGMIRPNLIVWLFSYTPPMLRGRIIGGVTTCFFIGQFLCPLLTQPLIDHYGISATFAVAGGISLALAALLLAASMKAAPAPTTAKS</sequence>
<evidence type="ECO:0000256" key="6">
    <source>
        <dbReference type="SAM" id="Phobius"/>
    </source>
</evidence>
<feature type="transmembrane region" description="Helical" evidence="6">
    <location>
        <begin position="113"/>
        <end position="135"/>
    </location>
</feature>
<evidence type="ECO:0000256" key="5">
    <source>
        <dbReference type="ARBA" id="ARBA00023136"/>
    </source>
</evidence>
<protein>
    <submittedName>
        <fullName evidence="8">Permease of the major facilitator superfamily</fullName>
    </submittedName>
</protein>
<dbReference type="GO" id="GO:0012505">
    <property type="term" value="C:endomembrane system"/>
    <property type="evidence" value="ECO:0007669"/>
    <property type="project" value="UniProtKB-SubCell"/>
</dbReference>
<dbReference type="OrthoDB" id="9812221at2"/>
<keyword evidence="2" id="KW-0813">Transport</keyword>
<feature type="transmembrane region" description="Helical" evidence="6">
    <location>
        <begin position="83"/>
        <end position="101"/>
    </location>
</feature>
<evidence type="ECO:0000313" key="8">
    <source>
        <dbReference type="EMBL" id="ABC33207.1"/>
    </source>
</evidence>
<feature type="transmembrane region" description="Helical" evidence="6">
    <location>
        <begin position="339"/>
        <end position="358"/>
    </location>
</feature>
<dbReference type="AlphaFoldDB" id="Q2S817"/>
<dbReference type="GO" id="GO:0005886">
    <property type="term" value="C:plasma membrane"/>
    <property type="evidence" value="ECO:0007669"/>
    <property type="project" value="TreeGrafter"/>
</dbReference>
<proteinExistence type="predicted"/>
<dbReference type="PANTHER" id="PTHR23501:SF191">
    <property type="entry name" value="VACUOLAR BASIC AMINO ACID TRANSPORTER 4"/>
    <property type="match status" value="1"/>
</dbReference>
<dbReference type="GO" id="GO:0022857">
    <property type="term" value="F:transmembrane transporter activity"/>
    <property type="evidence" value="ECO:0007669"/>
    <property type="project" value="InterPro"/>
</dbReference>
<dbReference type="eggNOG" id="COG2814">
    <property type="taxonomic scope" value="Bacteria"/>
</dbReference>
<feature type="transmembrane region" description="Helical" evidence="6">
    <location>
        <begin position="302"/>
        <end position="327"/>
    </location>
</feature>
<organism evidence="8 9">
    <name type="scientific">Hahella chejuensis (strain KCTC 2396)</name>
    <dbReference type="NCBI Taxonomy" id="349521"/>
    <lineage>
        <taxon>Bacteria</taxon>
        <taxon>Pseudomonadati</taxon>
        <taxon>Pseudomonadota</taxon>
        <taxon>Gammaproteobacteria</taxon>
        <taxon>Oceanospirillales</taxon>
        <taxon>Hahellaceae</taxon>
        <taxon>Hahella</taxon>
    </lineage>
</organism>
<accession>Q2S817</accession>
<dbReference type="InterPro" id="IPR020846">
    <property type="entry name" value="MFS_dom"/>
</dbReference>
<keyword evidence="9" id="KW-1185">Reference proteome</keyword>
<keyword evidence="3 6" id="KW-0812">Transmembrane</keyword>
<keyword evidence="5 6" id="KW-0472">Membrane</keyword>
<evidence type="ECO:0000256" key="1">
    <source>
        <dbReference type="ARBA" id="ARBA00004127"/>
    </source>
</evidence>
<dbReference type="InterPro" id="IPR036259">
    <property type="entry name" value="MFS_trans_sf"/>
</dbReference>
<feature type="transmembrane region" description="Helical" evidence="6">
    <location>
        <begin position="276"/>
        <end position="296"/>
    </location>
</feature>
<feature type="domain" description="Major facilitator superfamily (MFS) profile" evidence="7">
    <location>
        <begin position="14"/>
        <end position="393"/>
    </location>
</feature>
<evidence type="ECO:0000256" key="3">
    <source>
        <dbReference type="ARBA" id="ARBA00022692"/>
    </source>
</evidence>
<reference evidence="8 9" key="1">
    <citation type="journal article" date="2005" name="Nucleic Acids Res.">
        <title>Genomic blueprint of Hahella chejuensis, a marine microbe producing an algicidal agent.</title>
        <authorList>
            <person name="Jeong H."/>
            <person name="Yim J.H."/>
            <person name="Lee C."/>
            <person name="Choi S.-H."/>
            <person name="Park Y.K."/>
            <person name="Yoon S.H."/>
            <person name="Hur C.-G."/>
            <person name="Kang H.-Y."/>
            <person name="Kim D."/>
            <person name="Lee H.H."/>
            <person name="Park K.H."/>
            <person name="Park S.-H."/>
            <person name="Park H.-S."/>
            <person name="Lee H.K."/>
            <person name="Oh T.K."/>
            <person name="Kim J.F."/>
        </authorList>
    </citation>
    <scope>NUCLEOTIDE SEQUENCE [LARGE SCALE GENOMIC DNA]</scope>
    <source>
        <strain evidence="8 9">KCTC 2396</strain>
    </source>
</reference>
<feature type="transmembrane region" description="Helical" evidence="6">
    <location>
        <begin position="364"/>
        <end position="387"/>
    </location>
</feature>
<dbReference type="HOGENOM" id="CLU_001265_10_6_6"/>
<dbReference type="InterPro" id="IPR011701">
    <property type="entry name" value="MFS"/>
</dbReference>
<dbReference type="Gene3D" id="1.20.1250.20">
    <property type="entry name" value="MFS general substrate transporter like domains"/>
    <property type="match status" value="1"/>
</dbReference>
<dbReference type="PROSITE" id="PS50850">
    <property type="entry name" value="MFS"/>
    <property type="match status" value="1"/>
</dbReference>
<name>Q2S817_HAHCH</name>
<evidence type="ECO:0000259" key="7">
    <source>
        <dbReference type="PROSITE" id="PS50850"/>
    </source>
</evidence>
<evidence type="ECO:0000313" key="9">
    <source>
        <dbReference type="Proteomes" id="UP000000238"/>
    </source>
</evidence>
<dbReference type="CDD" id="cd17473">
    <property type="entry name" value="MFS_arabinose_efflux_permease_like"/>
    <property type="match status" value="1"/>
</dbReference>
<dbReference type="STRING" id="349521.HCH_06569"/>
<feature type="transmembrane region" description="Helical" evidence="6">
    <location>
        <begin position="51"/>
        <end position="71"/>
    </location>
</feature>
<dbReference type="EMBL" id="CP000155">
    <property type="protein sequence ID" value="ABC33207.1"/>
    <property type="molecule type" value="Genomic_DNA"/>
</dbReference>
<dbReference type="SUPFAM" id="SSF103473">
    <property type="entry name" value="MFS general substrate transporter"/>
    <property type="match status" value="1"/>
</dbReference>
<feature type="transmembrane region" description="Helical" evidence="6">
    <location>
        <begin position="251"/>
        <end position="269"/>
    </location>
</feature>
<keyword evidence="4 6" id="KW-1133">Transmembrane helix</keyword>